<comment type="caution">
    <text evidence="11">The sequence shown here is derived from an EMBL/GenBank/DDBJ whole genome shotgun (WGS) entry which is preliminary data.</text>
</comment>
<evidence type="ECO:0000313" key="12">
    <source>
        <dbReference type="Proteomes" id="UP000193685"/>
    </source>
</evidence>
<evidence type="ECO:0000256" key="6">
    <source>
        <dbReference type="ARBA" id="ARBA00023134"/>
    </source>
</evidence>
<evidence type="ECO:0000256" key="8">
    <source>
        <dbReference type="HAMAP-Rule" id="MF_03109"/>
    </source>
</evidence>
<dbReference type="OrthoDB" id="1597724at2759"/>
<keyword evidence="12" id="KW-1185">Reference proteome</keyword>
<dbReference type="FunFam" id="3.40.50.300:FF:000727">
    <property type="entry name" value="Protein SEY1 homolog"/>
    <property type="match status" value="1"/>
</dbReference>
<dbReference type="Gene3D" id="3.40.50.300">
    <property type="entry name" value="P-loop containing nucleotide triphosphate hydrolases"/>
    <property type="match status" value="1"/>
</dbReference>
<dbReference type="InterPro" id="IPR030386">
    <property type="entry name" value="G_GB1_RHD3_dom"/>
</dbReference>
<evidence type="ECO:0000313" key="11">
    <source>
        <dbReference type="EMBL" id="ORY84224.1"/>
    </source>
</evidence>
<dbReference type="GO" id="GO:0005525">
    <property type="term" value="F:GTP binding"/>
    <property type="evidence" value="ECO:0007669"/>
    <property type="project" value="UniProtKB-UniRule"/>
</dbReference>
<dbReference type="SUPFAM" id="SSF52540">
    <property type="entry name" value="P-loop containing nucleoside triphosphate hydrolases"/>
    <property type="match status" value="1"/>
</dbReference>
<dbReference type="Pfam" id="PF05879">
    <property type="entry name" value="RHD3_GTPase"/>
    <property type="match status" value="1"/>
</dbReference>
<dbReference type="InterPro" id="IPR027417">
    <property type="entry name" value="P-loop_NTPase"/>
</dbReference>
<dbReference type="CDD" id="cd01851">
    <property type="entry name" value="GBP"/>
    <property type="match status" value="1"/>
</dbReference>
<evidence type="ECO:0000256" key="4">
    <source>
        <dbReference type="ARBA" id="ARBA00022824"/>
    </source>
</evidence>
<dbReference type="PROSITE" id="PS51715">
    <property type="entry name" value="G_GB1_RHD3"/>
    <property type="match status" value="1"/>
</dbReference>
<sequence>MTAQDPYQLISSDQQFAGELSSYLTKVGLADAGFNYNVVAVFGSQSTGKSTVLNASFGTRFATMDTVSRQQTTKGIWLAKAADANILVMDVEGTDGRERGDDQDFERKSALFSMATSEVLVINMWETQVGLYNGANMGLLKTVFEVNLQTFQKNQKQRGRSLLLFVLRDHLGTTPLDSLANTIKADLSKMWDALAKPEGTEQTVISDYFDLQFVGLPHKVLMADEFAKQVALLRDRFSDASSNGLFKPEYHKRIPADGFSHYAKGIWDTILSNKDLDLPTQQELLAQFRCDEIASAAATQFNTRISATEQNMRPKEVYGPLAAEMTVALTEALAAFDAEASRYSPKVYEKKRADLLATLEARLLVLFKAQLTAWRFKCVEAFSKEAGEQIQRKDAQFKDVVSQQQDKQIALLTAEAKACTVEPLTWRSDAEIEGLRRDLADATDVLRSNQMQRIQERERKSFKAFVDDKVGVCFNRPTPQLWDHILEPFDAQLHESTSSLMTKYKLLDVPAEQLNASLAQWQVQAWQILRQRVLEEVSESLVLLKLREAFEDQFKFDKDGMPIVWKAGDDLEGQYRSAREAALKLLPVYSKIQKSDGKAVEIPAAAEDDEAPSTRLLTSSQQADIATRFKRTADALYLDAKRSTVSSVASIPVYFYVLLLLLGWNELMALLRSPLYFMTIAFGGLVAYAVYTLNLSGPLEQVARATFGGLDKYEVEGRDVVKLDRWGIKIVKRLRDYAHKMLSQYNRKSGPV</sequence>
<feature type="transmembrane region" description="Helical" evidence="9">
    <location>
        <begin position="675"/>
        <end position="693"/>
    </location>
</feature>
<dbReference type="OMA" id="PIIKMTE"/>
<dbReference type="PANTHER" id="PTHR45923:SF2">
    <property type="entry name" value="PROTEIN SEY1"/>
    <property type="match status" value="1"/>
</dbReference>
<name>A0A1Y2FLJ3_PROLT</name>
<feature type="binding site" evidence="8">
    <location>
        <begin position="43"/>
        <end position="50"/>
    </location>
    <ligand>
        <name>GTP</name>
        <dbReference type="ChEBI" id="CHEBI:37565"/>
    </ligand>
</feature>
<protein>
    <submittedName>
        <fullName evidence="11">Protein SEY1</fullName>
    </submittedName>
</protein>
<reference evidence="11 12" key="1">
    <citation type="submission" date="2016-07" db="EMBL/GenBank/DDBJ databases">
        <title>Pervasive Adenine N6-methylation of Active Genes in Fungi.</title>
        <authorList>
            <consortium name="DOE Joint Genome Institute"/>
            <person name="Mondo S.J."/>
            <person name="Dannebaum R.O."/>
            <person name="Kuo R.C."/>
            <person name="Labutti K."/>
            <person name="Haridas S."/>
            <person name="Kuo A."/>
            <person name="Salamov A."/>
            <person name="Ahrendt S.R."/>
            <person name="Lipzen A."/>
            <person name="Sullivan W."/>
            <person name="Andreopoulos W.B."/>
            <person name="Clum A."/>
            <person name="Lindquist E."/>
            <person name="Daum C."/>
            <person name="Ramamoorthy G.K."/>
            <person name="Gryganskyi A."/>
            <person name="Culley D."/>
            <person name="Magnuson J.K."/>
            <person name="James T.Y."/>
            <person name="O'Malley M.A."/>
            <person name="Stajich J.E."/>
            <person name="Spatafora J.W."/>
            <person name="Visel A."/>
            <person name="Grigoriev I.V."/>
        </authorList>
    </citation>
    <scope>NUCLEOTIDE SEQUENCE [LARGE SCALE GENOMIC DNA]</scope>
    <source>
        <strain evidence="11 12">12-1054</strain>
    </source>
</reference>
<evidence type="ECO:0000259" key="10">
    <source>
        <dbReference type="PROSITE" id="PS51715"/>
    </source>
</evidence>
<keyword evidence="1 8" id="KW-0812">Transmembrane</keyword>
<dbReference type="GO" id="GO:0005789">
    <property type="term" value="C:endoplasmic reticulum membrane"/>
    <property type="evidence" value="ECO:0007669"/>
    <property type="project" value="UniProtKB-SubCell"/>
</dbReference>
<comment type="subcellular location">
    <subcellularLocation>
        <location evidence="8">Endoplasmic reticulum membrane</location>
        <topology evidence="8">Multi-pass membrane protein</topology>
    </subcellularLocation>
    <text evidence="8">Enriched in the cortical ER. Concentrated in punctae along the ER tubules.</text>
</comment>
<evidence type="ECO:0000256" key="7">
    <source>
        <dbReference type="ARBA" id="ARBA00023136"/>
    </source>
</evidence>
<dbReference type="InterPro" id="IPR046758">
    <property type="entry name" value="Sey1/RHD3-like_3HB"/>
</dbReference>
<feature type="topological domain" description="Cytoplasmic" evidence="8">
    <location>
        <begin position="696"/>
        <end position="752"/>
    </location>
</feature>
<keyword evidence="5 8" id="KW-1133">Transmembrane helix</keyword>
<dbReference type="InterPro" id="IPR008803">
    <property type="entry name" value="RHD3/Sey1"/>
</dbReference>
<dbReference type="GO" id="GO:0003924">
    <property type="term" value="F:GTPase activity"/>
    <property type="evidence" value="ECO:0007669"/>
    <property type="project" value="UniProtKB-UniRule"/>
</dbReference>
<dbReference type="HAMAP" id="MF_03109">
    <property type="entry name" value="Sey1"/>
    <property type="match status" value="1"/>
</dbReference>
<feature type="transmembrane region" description="Helical" evidence="9">
    <location>
        <begin position="645"/>
        <end position="663"/>
    </location>
</feature>
<accession>A0A1Y2FLJ3</accession>
<keyword evidence="7 8" id="KW-0472">Membrane</keyword>
<keyword evidence="3 8" id="KW-0378">Hydrolase</keyword>
<dbReference type="EMBL" id="MCFI01000006">
    <property type="protein sequence ID" value="ORY84224.1"/>
    <property type="molecule type" value="Genomic_DNA"/>
</dbReference>
<feature type="topological domain" description="Cytoplasmic" evidence="8">
    <location>
        <begin position="1"/>
        <end position="650"/>
    </location>
</feature>
<evidence type="ECO:0000256" key="2">
    <source>
        <dbReference type="ARBA" id="ARBA00022741"/>
    </source>
</evidence>
<dbReference type="GO" id="GO:0016320">
    <property type="term" value="P:endoplasmic reticulum membrane fusion"/>
    <property type="evidence" value="ECO:0007669"/>
    <property type="project" value="TreeGrafter"/>
</dbReference>
<evidence type="ECO:0000256" key="1">
    <source>
        <dbReference type="ARBA" id="ARBA00022692"/>
    </source>
</evidence>
<comment type="similarity">
    <text evidence="8">Belongs to the TRAFAC class dynamin-like GTPase superfamily. GB1/RHD3 GTPase family. RHD3 subfamily.</text>
</comment>
<dbReference type="Pfam" id="PF20428">
    <property type="entry name" value="Sey1_3HB"/>
    <property type="match status" value="1"/>
</dbReference>
<feature type="domain" description="GB1/RHD3-type G" evidence="10">
    <location>
        <begin position="33"/>
        <end position="263"/>
    </location>
</feature>
<dbReference type="PANTHER" id="PTHR45923">
    <property type="entry name" value="PROTEIN SEY1"/>
    <property type="match status" value="1"/>
</dbReference>
<organism evidence="11 12">
    <name type="scientific">Protomyces lactucae-debilis</name>
    <dbReference type="NCBI Taxonomy" id="2754530"/>
    <lineage>
        <taxon>Eukaryota</taxon>
        <taxon>Fungi</taxon>
        <taxon>Dikarya</taxon>
        <taxon>Ascomycota</taxon>
        <taxon>Taphrinomycotina</taxon>
        <taxon>Taphrinomycetes</taxon>
        <taxon>Taphrinales</taxon>
        <taxon>Protomycetaceae</taxon>
        <taxon>Protomyces</taxon>
    </lineage>
</organism>
<keyword evidence="6 8" id="KW-0342">GTP-binding</keyword>
<dbReference type="AlphaFoldDB" id="A0A1Y2FLJ3"/>
<dbReference type="Proteomes" id="UP000193685">
    <property type="component" value="Unassembled WGS sequence"/>
</dbReference>
<evidence type="ECO:0000256" key="5">
    <source>
        <dbReference type="ARBA" id="ARBA00022989"/>
    </source>
</evidence>
<gene>
    <name evidence="8" type="primary">SEY1</name>
    <name evidence="11" type="ORF">BCR37DRAFT_409607</name>
</gene>
<evidence type="ECO:0000256" key="3">
    <source>
        <dbReference type="ARBA" id="ARBA00022801"/>
    </source>
</evidence>
<keyword evidence="2 8" id="KW-0547">Nucleotide-binding</keyword>
<dbReference type="STRING" id="56484.A0A1Y2FLJ3"/>
<proteinExistence type="inferred from homology"/>
<keyword evidence="4 8" id="KW-0256">Endoplasmic reticulum</keyword>
<evidence type="ECO:0000256" key="9">
    <source>
        <dbReference type="SAM" id="Phobius"/>
    </source>
</evidence>
<feature type="topological domain" description="Lumenal" evidence="8">
    <location>
        <begin position="672"/>
        <end position="674"/>
    </location>
</feature>